<dbReference type="RefSeq" id="WP_258845488.1">
    <property type="nucleotide sequence ID" value="NZ_JANUGX010000011.1"/>
</dbReference>
<proteinExistence type="inferred from homology"/>
<comment type="similarity">
    <text evidence="2">Belongs to the polysaccharide synthase family.</text>
</comment>
<evidence type="ECO:0000256" key="7">
    <source>
        <dbReference type="SAM" id="Phobius"/>
    </source>
</evidence>
<keyword evidence="5 7" id="KW-1133">Transmembrane helix</keyword>
<keyword evidence="9" id="KW-1185">Reference proteome</keyword>
<feature type="transmembrane region" description="Helical" evidence="7">
    <location>
        <begin position="123"/>
        <end position="146"/>
    </location>
</feature>
<dbReference type="Proteomes" id="UP001205560">
    <property type="component" value="Unassembled WGS sequence"/>
</dbReference>
<feature type="transmembrane region" description="Helical" evidence="7">
    <location>
        <begin position="21"/>
        <end position="40"/>
    </location>
</feature>
<evidence type="ECO:0000256" key="5">
    <source>
        <dbReference type="ARBA" id="ARBA00022989"/>
    </source>
</evidence>
<keyword evidence="4 7" id="KW-0812">Transmembrane</keyword>
<accession>A0ABT2A6D0</accession>
<dbReference type="PANTHER" id="PTHR30250">
    <property type="entry name" value="PST FAMILY PREDICTED COLANIC ACID TRANSPORTER"/>
    <property type="match status" value="1"/>
</dbReference>
<gene>
    <name evidence="8" type="ORF">NX782_10970</name>
</gene>
<feature type="transmembrane region" description="Helical" evidence="7">
    <location>
        <begin position="158"/>
        <end position="176"/>
    </location>
</feature>
<dbReference type="Pfam" id="PF13440">
    <property type="entry name" value="Polysacc_synt_3"/>
    <property type="match status" value="1"/>
</dbReference>
<feature type="transmembrane region" description="Helical" evidence="7">
    <location>
        <begin position="85"/>
        <end position="111"/>
    </location>
</feature>
<name>A0ABT2A6D0_9BURK</name>
<dbReference type="PANTHER" id="PTHR30250:SF10">
    <property type="entry name" value="LIPOPOLYSACCHARIDE BIOSYNTHESIS PROTEIN WZXC"/>
    <property type="match status" value="1"/>
</dbReference>
<feature type="transmembrane region" description="Helical" evidence="7">
    <location>
        <begin position="52"/>
        <end position="73"/>
    </location>
</feature>
<sequence>MPSTSDGSTMSPPGFWKNVMTVLAGATGAQALPLLVAPLLTRMCTPEEMGAFSVWLGVIAVTSIAATLRIDTVMVLELGARQQRLCFSVVAWAATALALALTLAAAAGRIAGLAALEDMSWPALLTIGIGTWLTATMQTTLAYAASHRLFDKAAQAKMMQAGTIALSQVALLYVGVDGAALLAGQLIGLAAGLWAARRLLAPPRLAPQRRLKLRLDTEQRNYLVKHQAFWRFSLPSSLINTLVGQLPLFMIGLRHGALAAGLFALTQRVISAPVTLVAASVLEVFKRQAVQEFQTLGNCRRVYLTTFRALVLLALFPSLLLFLFAPPLFSWVFGTDWRPAGEFARVLAPLCFFNFIASPLSYVFFIAGKQKVELRWQIALFLMTVAVFSAPLSLCQSVLWYAVGRSALYVVYLLMSWQCSLNGSGHRLLPAAFAERSRASSAENR</sequence>
<dbReference type="InterPro" id="IPR050833">
    <property type="entry name" value="Poly_Biosynth_Transport"/>
</dbReference>
<keyword evidence="3" id="KW-1003">Cell membrane</keyword>
<feature type="transmembrane region" description="Helical" evidence="7">
    <location>
        <begin position="374"/>
        <end position="392"/>
    </location>
</feature>
<protein>
    <submittedName>
        <fullName evidence="8">Oligosaccharide flippase family protein</fullName>
    </submittedName>
</protein>
<feature type="transmembrane region" description="Helical" evidence="7">
    <location>
        <begin position="302"/>
        <end position="326"/>
    </location>
</feature>
<evidence type="ECO:0000256" key="4">
    <source>
        <dbReference type="ARBA" id="ARBA00022692"/>
    </source>
</evidence>
<comment type="subcellular location">
    <subcellularLocation>
        <location evidence="1">Cell membrane</location>
        <topology evidence="1">Multi-pass membrane protein</topology>
    </subcellularLocation>
</comment>
<evidence type="ECO:0000256" key="1">
    <source>
        <dbReference type="ARBA" id="ARBA00004651"/>
    </source>
</evidence>
<organism evidence="8 9">
    <name type="scientific">Massilia norwichensis</name>
    <dbReference type="NCBI Taxonomy" id="1442366"/>
    <lineage>
        <taxon>Bacteria</taxon>
        <taxon>Pseudomonadati</taxon>
        <taxon>Pseudomonadota</taxon>
        <taxon>Betaproteobacteria</taxon>
        <taxon>Burkholderiales</taxon>
        <taxon>Oxalobacteraceae</taxon>
        <taxon>Telluria group</taxon>
        <taxon>Massilia</taxon>
    </lineage>
</organism>
<evidence type="ECO:0000313" key="8">
    <source>
        <dbReference type="EMBL" id="MCS0589723.1"/>
    </source>
</evidence>
<comment type="caution">
    <text evidence="8">The sequence shown here is derived from an EMBL/GenBank/DDBJ whole genome shotgun (WGS) entry which is preliminary data.</text>
</comment>
<keyword evidence="6 7" id="KW-0472">Membrane</keyword>
<evidence type="ECO:0000313" key="9">
    <source>
        <dbReference type="Proteomes" id="UP001205560"/>
    </source>
</evidence>
<evidence type="ECO:0000256" key="3">
    <source>
        <dbReference type="ARBA" id="ARBA00022475"/>
    </source>
</evidence>
<evidence type="ECO:0000256" key="2">
    <source>
        <dbReference type="ARBA" id="ARBA00007430"/>
    </source>
</evidence>
<dbReference type="EMBL" id="JANUGX010000011">
    <property type="protein sequence ID" value="MCS0589723.1"/>
    <property type="molecule type" value="Genomic_DNA"/>
</dbReference>
<feature type="transmembrane region" description="Helical" evidence="7">
    <location>
        <begin position="346"/>
        <end position="367"/>
    </location>
</feature>
<evidence type="ECO:0000256" key="6">
    <source>
        <dbReference type="ARBA" id="ARBA00023136"/>
    </source>
</evidence>
<reference evidence="8 9" key="1">
    <citation type="submission" date="2022-08" db="EMBL/GenBank/DDBJ databases">
        <title>Reclassification of Massilia species as members of the genera Telluria, Duganella, Pseudoduganella, Mokoshia gen. nov. and Zemynaea gen. nov. using orthogonal and non-orthogonal genome-based approaches.</title>
        <authorList>
            <person name="Bowman J.P."/>
        </authorList>
    </citation>
    <scope>NUCLEOTIDE SEQUENCE [LARGE SCALE GENOMIC DNA]</scope>
    <source>
        <strain evidence="8 9">LMG 28164</strain>
    </source>
</reference>